<dbReference type="AlphaFoldDB" id="A0A8S9J0I4"/>
<dbReference type="EMBL" id="QGKY02001015">
    <property type="protein sequence ID" value="KAF2575509.1"/>
    <property type="molecule type" value="Genomic_DNA"/>
</dbReference>
<organism evidence="2">
    <name type="scientific">Brassica cretica</name>
    <name type="common">Mustard</name>
    <dbReference type="NCBI Taxonomy" id="69181"/>
    <lineage>
        <taxon>Eukaryota</taxon>
        <taxon>Viridiplantae</taxon>
        <taxon>Streptophyta</taxon>
        <taxon>Embryophyta</taxon>
        <taxon>Tracheophyta</taxon>
        <taxon>Spermatophyta</taxon>
        <taxon>Magnoliopsida</taxon>
        <taxon>eudicotyledons</taxon>
        <taxon>Gunneridae</taxon>
        <taxon>Pentapetalae</taxon>
        <taxon>rosids</taxon>
        <taxon>malvids</taxon>
        <taxon>Brassicales</taxon>
        <taxon>Brassicaceae</taxon>
        <taxon>Brassiceae</taxon>
        <taxon>Brassica</taxon>
    </lineage>
</organism>
<accession>A0A8S9J0I4</accession>
<evidence type="ECO:0000313" key="2">
    <source>
        <dbReference type="EMBL" id="KAF2575509.1"/>
    </source>
</evidence>
<proteinExistence type="predicted"/>
<feature type="region of interest" description="Disordered" evidence="1">
    <location>
        <begin position="49"/>
        <end position="99"/>
    </location>
</feature>
<feature type="compositionally biased region" description="Basic and acidic residues" evidence="1">
    <location>
        <begin position="85"/>
        <end position="99"/>
    </location>
</feature>
<sequence>MVYTRRGQNTDNDTPATKESIADLQAQITVLVTAVTNLTTQRTAPVIRHKGNNQADNNDEFEEVQNPLARLRLQPPIRNNTNESDLDKKGYGTRDNEDS</sequence>
<gene>
    <name evidence="2" type="ORF">F2Q70_00002143</name>
</gene>
<reference evidence="2" key="1">
    <citation type="submission" date="2019-12" db="EMBL/GenBank/DDBJ databases">
        <title>Genome sequencing and annotation of Brassica cretica.</title>
        <authorList>
            <person name="Studholme D.J."/>
            <person name="Sarris P.F."/>
        </authorList>
    </citation>
    <scope>NUCLEOTIDE SEQUENCE</scope>
    <source>
        <strain evidence="2">PFS-102/07</strain>
        <tissue evidence="2">Leaf</tissue>
    </source>
</reference>
<comment type="caution">
    <text evidence="2">The sequence shown here is derived from an EMBL/GenBank/DDBJ whole genome shotgun (WGS) entry which is preliminary data.</text>
</comment>
<name>A0A8S9J0I4_BRACR</name>
<protein>
    <submittedName>
        <fullName evidence="2">Uncharacterized protein</fullName>
    </submittedName>
</protein>
<evidence type="ECO:0000256" key="1">
    <source>
        <dbReference type="SAM" id="MobiDB-lite"/>
    </source>
</evidence>